<organism evidence="1 2">
    <name type="scientific">Fonticella tunisiensis</name>
    <dbReference type="NCBI Taxonomy" id="1096341"/>
    <lineage>
        <taxon>Bacteria</taxon>
        <taxon>Bacillati</taxon>
        <taxon>Bacillota</taxon>
        <taxon>Clostridia</taxon>
        <taxon>Eubacteriales</taxon>
        <taxon>Clostridiaceae</taxon>
        <taxon>Fonticella</taxon>
    </lineage>
</organism>
<dbReference type="AlphaFoldDB" id="A0A4R7KAZ0"/>
<evidence type="ECO:0000313" key="1">
    <source>
        <dbReference type="EMBL" id="TDT50954.1"/>
    </source>
</evidence>
<sequence length="133" mass="15506">MIDSSKVFEILEKEGFEEVDEIGYKDDIKVFNFFYTFDEAEIEAAKDYANENYDEGEGEDNWYNEFFLPYLTDIAGDNIKDIVDEICEENGLTGEFVLYEIDRDNYEQCEVTLILGEGSKEIDVDRVLNDLEL</sequence>
<dbReference type="Proteomes" id="UP000295325">
    <property type="component" value="Unassembled WGS sequence"/>
</dbReference>
<dbReference type="EMBL" id="SOAZ01000023">
    <property type="protein sequence ID" value="TDT50954.1"/>
    <property type="molecule type" value="Genomic_DNA"/>
</dbReference>
<proteinExistence type="predicted"/>
<gene>
    <name evidence="1" type="ORF">EDD71_12350</name>
</gene>
<keyword evidence="2" id="KW-1185">Reference proteome</keyword>
<protein>
    <submittedName>
        <fullName evidence="1">Uncharacterized protein</fullName>
    </submittedName>
</protein>
<dbReference type="OrthoDB" id="1937284at2"/>
<reference evidence="1 2" key="1">
    <citation type="submission" date="2019-03" db="EMBL/GenBank/DDBJ databases">
        <title>Genomic Encyclopedia of Type Strains, Phase IV (KMG-IV): sequencing the most valuable type-strain genomes for metagenomic binning, comparative biology and taxonomic classification.</title>
        <authorList>
            <person name="Goeker M."/>
        </authorList>
    </citation>
    <scope>NUCLEOTIDE SEQUENCE [LARGE SCALE GENOMIC DNA]</scope>
    <source>
        <strain evidence="1 2">DSM 24455</strain>
    </source>
</reference>
<name>A0A4R7KAZ0_9CLOT</name>
<dbReference type="RefSeq" id="WP_133628942.1">
    <property type="nucleotide sequence ID" value="NZ_SOAZ01000023.1"/>
</dbReference>
<evidence type="ECO:0000313" key="2">
    <source>
        <dbReference type="Proteomes" id="UP000295325"/>
    </source>
</evidence>
<accession>A0A4R7KAZ0</accession>
<comment type="caution">
    <text evidence="1">The sequence shown here is derived from an EMBL/GenBank/DDBJ whole genome shotgun (WGS) entry which is preliminary data.</text>
</comment>